<dbReference type="SUPFAM" id="SSF53474">
    <property type="entry name" value="alpha/beta-Hydrolases"/>
    <property type="match status" value="1"/>
</dbReference>
<comment type="caution">
    <text evidence="7">The sequence shown here is derived from an EMBL/GenBank/DDBJ whole genome shotgun (WGS) entry which is preliminary data.</text>
</comment>
<comment type="similarity">
    <text evidence="1">Belongs to the peptidase S10 family.</text>
</comment>
<keyword evidence="6" id="KW-0732">Signal</keyword>
<keyword evidence="4" id="KW-0378">Hydrolase</keyword>
<feature type="chain" id="PRO_5041272212" description="Serine carboxypeptidase" evidence="6">
    <location>
        <begin position="19"/>
        <end position="156"/>
    </location>
</feature>
<reference evidence="7" key="1">
    <citation type="submission" date="2022-10" db="EMBL/GenBank/DDBJ databases">
        <title>Culturing micro-colonial fungi from biological soil crusts in the Mojave desert and describing Neophaeococcomyces mojavensis, and introducing the new genera and species Taxawa tesnikishii.</title>
        <authorList>
            <person name="Kurbessoian T."/>
            <person name="Stajich J.E."/>
        </authorList>
    </citation>
    <scope>NUCLEOTIDE SEQUENCE</scope>
    <source>
        <strain evidence="7">TK_35</strain>
    </source>
</reference>
<keyword evidence="2" id="KW-0121">Carboxypeptidase</keyword>
<dbReference type="GO" id="GO:0004185">
    <property type="term" value="F:serine-type carboxypeptidase activity"/>
    <property type="evidence" value="ECO:0007669"/>
    <property type="project" value="InterPro"/>
</dbReference>
<dbReference type="Proteomes" id="UP001172681">
    <property type="component" value="Unassembled WGS sequence"/>
</dbReference>
<dbReference type="Gene3D" id="3.40.50.1820">
    <property type="entry name" value="alpha/beta hydrolase"/>
    <property type="match status" value="1"/>
</dbReference>
<evidence type="ECO:0000313" key="8">
    <source>
        <dbReference type="Proteomes" id="UP001172681"/>
    </source>
</evidence>
<evidence type="ECO:0000256" key="5">
    <source>
        <dbReference type="ARBA" id="ARBA00023180"/>
    </source>
</evidence>
<sequence>MKLSLITLALGLASSVSARRTGAHVGKQFPQAKRNIAPRAAVAEAAAPATPQLEKRASHQFLTNTTKSMTSGPREILLTFFANTYPEFAVNGSAIPDVDFDVGESYAGLLPISDAKDSPELFWWFFPSTNPAAKNEIVIWLNGGPGCSSLEGFLQG</sequence>
<keyword evidence="5" id="KW-0325">Glycoprotein</keyword>
<proteinExistence type="inferred from homology"/>
<evidence type="ECO:0000256" key="6">
    <source>
        <dbReference type="SAM" id="SignalP"/>
    </source>
</evidence>
<dbReference type="InterPro" id="IPR029058">
    <property type="entry name" value="AB_hydrolase_fold"/>
</dbReference>
<keyword evidence="3" id="KW-0645">Protease</keyword>
<evidence type="ECO:0000256" key="3">
    <source>
        <dbReference type="ARBA" id="ARBA00022670"/>
    </source>
</evidence>
<dbReference type="InterPro" id="IPR001563">
    <property type="entry name" value="Peptidase_S10"/>
</dbReference>
<protein>
    <recommendedName>
        <fullName evidence="9">Serine carboxypeptidase</fullName>
    </recommendedName>
</protein>
<dbReference type="AlphaFoldDB" id="A0AA39D3M3"/>
<dbReference type="Pfam" id="PF00450">
    <property type="entry name" value="Peptidase_S10"/>
    <property type="match status" value="1"/>
</dbReference>
<keyword evidence="8" id="KW-1185">Reference proteome</keyword>
<dbReference type="GO" id="GO:0006508">
    <property type="term" value="P:proteolysis"/>
    <property type="evidence" value="ECO:0007669"/>
    <property type="project" value="UniProtKB-KW"/>
</dbReference>
<evidence type="ECO:0000256" key="4">
    <source>
        <dbReference type="ARBA" id="ARBA00022801"/>
    </source>
</evidence>
<name>A0AA39D3M3_9EURO</name>
<evidence type="ECO:0000256" key="2">
    <source>
        <dbReference type="ARBA" id="ARBA00022645"/>
    </source>
</evidence>
<organism evidence="7 8">
    <name type="scientific">Knufia peltigerae</name>
    <dbReference type="NCBI Taxonomy" id="1002370"/>
    <lineage>
        <taxon>Eukaryota</taxon>
        <taxon>Fungi</taxon>
        <taxon>Dikarya</taxon>
        <taxon>Ascomycota</taxon>
        <taxon>Pezizomycotina</taxon>
        <taxon>Eurotiomycetes</taxon>
        <taxon>Chaetothyriomycetidae</taxon>
        <taxon>Chaetothyriales</taxon>
        <taxon>Trichomeriaceae</taxon>
        <taxon>Knufia</taxon>
    </lineage>
</organism>
<gene>
    <name evidence="7" type="ORF">H2204_000643</name>
</gene>
<dbReference type="EMBL" id="JAPDRN010000002">
    <property type="protein sequence ID" value="KAJ9646951.1"/>
    <property type="molecule type" value="Genomic_DNA"/>
</dbReference>
<feature type="signal peptide" evidence="6">
    <location>
        <begin position="1"/>
        <end position="18"/>
    </location>
</feature>
<evidence type="ECO:0008006" key="9">
    <source>
        <dbReference type="Google" id="ProtNLM"/>
    </source>
</evidence>
<evidence type="ECO:0000256" key="1">
    <source>
        <dbReference type="ARBA" id="ARBA00009431"/>
    </source>
</evidence>
<accession>A0AA39D3M3</accession>
<evidence type="ECO:0000313" key="7">
    <source>
        <dbReference type="EMBL" id="KAJ9646951.1"/>
    </source>
</evidence>